<protein>
    <submittedName>
        <fullName evidence="4">SDR family NAD(P)-dependent oxidoreductase</fullName>
        <ecNumber evidence="4">1.1.1.-</ecNumber>
    </submittedName>
</protein>
<keyword evidence="2 4" id="KW-0560">Oxidoreductase</keyword>
<evidence type="ECO:0000259" key="3">
    <source>
        <dbReference type="SMART" id="SM00822"/>
    </source>
</evidence>
<organism evidence="4 5">
    <name type="scientific">Halobellus rubicundus</name>
    <dbReference type="NCBI Taxonomy" id="2996466"/>
    <lineage>
        <taxon>Archaea</taxon>
        <taxon>Methanobacteriati</taxon>
        <taxon>Methanobacteriota</taxon>
        <taxon>Stenosarchaea group</taxon>
        <taxon>Halobacteria</taxon>
        <taxon>Halobacteriales</taxon>
        <taxon>Haloferacaceae</taxon>
        <taxon>Halobellus</taxon>
    </lineage>
</organism>
<dbReference type="InterPro" id="IPR020904">
    <property type="entry name" value="Sc_DH/Rdtase_CS"/>
</dbReference>
<dbReference type="PROSITE" id="PS00061">
    <property type="entry name" value="ADH_SHORT"/>
    <property type="match status" value="1"/>
</dbReference>
<dbReference type="CDD" id="cd05233">
    <property type="entry name" value="SDR_c"/>
    <property type="match status" value="1"/>
</dbReference>
<name>A0ABD5MFP6_9EURY</name>
<dbReference type="GO" id="GO:0016616">
    <property type="term" value="F:oxidoreductase activity, acting on the CH-OH group of donors, NAD or NADP as acceptor"/>
    <property type="evidence" value="ECO:0007669"/>
    <property type="project" value="UniProtKB-ARBA"/>
</dbReference>
<evidence type="ECO:0000313" key="4">
    <source>
        <dbReference type="EMBL" id="MFA1610856.1"/>
    </source>
</evidence>
<dbReference type="FunFam" id="3.40.50.720:FF:000084">
    <property type="entry name" value="Short-chain dehydrogenase reductase"/>
    <property type="match status" value="1"/>
</dbReference>
<dbReference type="PRINTS" id="PR00081">
    <property type="entry name" value="GDHRDH"/>
</dbReference>
<comment type="caution">
    <text evidence="4">The sequence shown here is derived from an EMBL/GenBank/DDBJ whole genome shotgun (WGS) entry which is preliminary data.</text>
</comment>
<evidence type="ECO:0000256" key="1">
    <source>
        <dbReference type="ARBA" id="ARBA00006484"/>
    </source>
</evidence>
<dbReference type="NCBIfam" id="NF005559">
    <property type="entry name" value="PRK07231.1"/>
    <property type="match status" value="1"/>
</dbReference>
<dbReference type="InterPro" id="IPR057326">
    <property type="entry name" value="KR_dom"/>
</dbReference>
<dbReference type="SMART" id="SM00822">
    <property type="entry name" value="PKS_KR"/>
    <property type="match status" value="1"/>
</dbReference>
<feature type="domain" description="Ketoreductase" evidence="3">
    <location>
        <begin position="18"/>
        <end position="198"/>
    </location>
</feature>
<keyword evidence="5" id="KW-1185">Reference proteome</keyword>
<dbReference type="EMBL" id="JBGNYA010000001">
    <property type="protein sequence ID" value="MFA1610856.1"/>
    <property type="molecule type" value="Genomic_DNA"/>
</dbReference>
<proteinExistence type="inferred from homology"/>
<gene>
    <name evidence="4" type="ORF">OS889_07565</name>
</gene>
<dbReference type="InterPro" id="IPR002347">
    <property type="entry name" value="SDR_fam"/>
</dbReference>
<dbReference type="PANTHER" id="PTHR42760">
    <property type="entry name" value="SHORT-CHAIN DEHYDROGENASES/REDUCTASES FAMILY MEMBER"/>
    <property type="match status" value="1"/>
</dbReference>
<dbReference type="AlphaFoldDB" id="A0ABD5MFP6"/>
<accession>A0ABD5MFP6</accession>
<dbReference type="PRINTS" id="PR00080">
    <property type="entry name" value="SDRFAMILY"/>
</dbReference>
<evidence type="ECO:0000313" key="5">
    <source>
        <dbReference type="Proteomes" id="UP001570511"/>
    </source>
</evidence>
<dbReference type="EC" id="1.1.1.-" evidence="4"/>
<dbReference type="Gene3D" id="3.40.50.720">
    <property type="entry name" value="NAD(P)-binding Rossmann-like Domain"/>
    <property type="match status" value="1"/>
</dbReference>
<dbReference type="PANTHER" id="PTHR42760:SF133">
    <property type="entry name" value="3-OXOACYL-[ACYL-CARRIER-PROTEIN] REDUCTASE"/>
    <property type="match status" value="1"/>
</dbReference>
<dbReference type="InterPro" id="IPR036291">
    <property type="entry name" value="NAD(P)-bd_dom_sf"/>
</dbReference>
<dbReference type="RefSeq" id="WP_372388673.1">
    <property type="nucleotide sequence ID" value="NZ_JBGNYA010000001.1"/>
</dbReference>
<dbReference type="Pfam" id="PF13561">
    <property type="entry name" value="adh_short_C2"/>
    <property type="match status" value="1"/>
</dbReference>
<reference evidence="4 5" key="1">
    <citation type="submission" date="2024-08" db="EMBL/GenBank/DDBJ databases">
        <title>Halobellus sp. MBLA0158 whole genome sequence.</title>
        <authorList>
            <person name="Hwang C.Y."/>
            <person name="Cho E.-S."/>
            <person name="Seo M.-J."/>
        </authorList>
    </citation>
    <scope>NUCLEOTIDE SEQUENCE [LARGE SCALE GENOMIC DNA]</scope>
    <source>
        <strain evidence="4 5">MBLA0158</strain>
    </source>
</reference>
<comment type="similarity">
    <text evidence="1">Belongs to the short-chain dehydrogenases/reductases (SDR) family.</text>
</comment>
<evidence type="ECO:0000256" key="2">
    <source>
        <dbReference type="ARBA" id="ARBA00023002"/>
    </source>
</evidence>
<sequence length="271" mass="28154">MSAPQSSAEQTDERLADHHIVVTGGAQGIGRGIAIRCARSGADVTILDVDSAAAAETASRIRDLGCEAVVVETDVTDQEAIDAAIETATAELGPIHGLVNNAGIQRSVPLLETSEAEWDRHFAVNAKGPFLVSKRVAEQMIDDGIEGSIVNVSSVGAERPFSGQGAYGASKAAVLALTTVLAKELKAHGITANAIKPGTVDTPMVEEWADEKAEAKGVTSDEVLEEAMSTHILDRPGRPAEIGHVAVLLLSEEGSWITGESIAVDGGYLKA</sequence>
<dbReference type="Proteomes" id="UP001570511">
    <property type="component" value="Unassembled WGS sequence"/>
</dbReference>
<dbReference type="SUPFAM" id="SSF51735">
    <property type="entry name" value="NAD(P)-binding Rossmann-fold domains"/>
    <property type="match status" value="1"/>
</dbReference>